<accession>A0A023G7M2</accession>
<keyword evidence="2" id="KW-0813">Transport</keyword>
<dbReference type="GO" id="GO:0016020">
    <property type="term" value="C:membrane"/>
    <property type="evidence" value="ECO:0007669"/>
    <property type="project" value="UniProtKB-SubCell"/>
</dbReference>
<evidence type="ECO:0000259" key="7">
    <source>
        <dbReference type="PROSITE" id="PS50850"/>
    </source>
</evidence>
<evidence type="ECO:0000313" key="8">
    <source>
        <dbReference type="EMBL" id="JAC29802.1"/>
    </source>
</evidence>
<dbReference type="PANTHER" id="PTHR23506">
    <property type="entry name" value="GH10249P"/>
    <property type="match status" value="1"/>
</dbReference>
<evidence type="ECO:0000256" key="4">
    <source>
        <dbReference type="ARBA" id="ARBA00022989"/>
    </source>
</evidence>
<evidence type="ECO:0000256" key="5">
    <source>
        <dbReference type="ARBA" id="ARBA00023136"/>
    </source>
</evidence>
<dbReference type="EMBL" id="GBBM01005616">
    <property type="protein sequence ID" value="JAC29802.1"/>
    <property type="molecule type" value="mRNA"/>
</dbReference>
<proteinExistence type="evidence at transcript level"/>
<dbReference type="PROSITE" id="PS50850">
    <property type="entry name" value="MFS"/>
    <property type="match status" value="1"/>
</dbReference>
<dbReference type="InterPro" id="IPR050930">
    <property type="entry name" value="MFS_Vesicular_Transporter"/>
</dbReference>
<organism evidence="8">
    <name type="scientific">Amblyomma triste</name>
    <name type="common">Neotropical tick</name>
    <dbReference type="NCBI Taxonomy" id="251400"/>
    <lineage>
        <taxon>Eukaryota</taxon>
        <taxon>Metazoa</taxon>
        <taxon>Ecdysozoa</taxon>
        <taxon>Arthropoda</taxon>
        <taxon>Chelicerata</taxon>
        <taxon>Arachnida</taxon>
        <taxon>Acari</taxon>
        <taxon>Parasitiformes</taxon>
        <taxon>Ixodida</taxon>
        <taxon>Ixodoidea</taxon>
        <taxon>Ixodidae</taxon>
        <taxon>Amblyomminae</taxon>
        <taxon>Amblyomma</taxon>
    </lineage>
</organism>
<keyword evidence="3 6" id="KW-0812">Transmembrane</keyword>
<dbReference type="Pfam" id="PF07690">
    <property type="entry name" value="MFS_1"/>
    <property type="match status" value="1"/>
</dbReference>
<sequence>MTGFNEPTLEPFLRQFKLSNTEIGTVFTVQFVGYSIGALLSGVFAKFKMEPFMNFFSMLLSVVGYSMVGPISIIPIEPNLFFVYMSQVFIGVGLSATYVSPYMHAIRYAVENAGYPDSEKTHGVVTSATYQFMVVGAVVTSPLAGLTTQKLGFRFSSMIFTGVLAFWTIVTAVVWLHLDYSLFGKPRQPSLMQPSATEDEDKAQMPQPL</sequence>
<dbReference type="PANTHER" id="PTHR23506:SF26">
    <property type="entry name" value="MFS-TYPE TRANSPORTER SLC18B1"/>
    <property type="match status" value="1"/>
</dbReference>
<dbReference type="InterPro" id="IPR020846">
    <property type="entry name" value="MFS_dom"/>
</dbReference>
<name>A0A023G7M2_AMBTT</name>
<reference evidence="8" key="1">
    <citation type="submission" date="2014-03" db="EMBL/GenBank/DDBJ databases">
        <title>The sialotranscriptome of Amblyomma triste, Amblyomma parvum and Amblyomma cajennense ticks, uncovered by 454-based RNA-seq.</title>
        <authorList>
            <person name="Garcia G.R."/>
            <person name="Gardinassi L.G."/>
            <person name="Ribeiro J.M."/>
            <person name="Anatriello E."/>
            <person name="Ferreira B.R."/>
            <person name="Moreira H.N."/>
            <person name="Mafra C."/>
            <person name="Olegario M.M."/>
            <person name="Szabo P.J."/>
            <person name="Miranda-Santos I.K."/>
            <person name="Maruyama S.R."/>
        </authorList>
    </citation>
    <scope>NUCLEOTIDE SEQUENCE</scope>
    <source>
        <strain evidence="8">Mato Grasso do Sul</strain>
        <tissue evidence="8">Salivary glands</tissue>
    </source>
</reference>
<dbReference type="GO" id="GO:0022857">
    <property type="term" value="F:transmembrane transporter activity"/>
    <property type="evidence" value="ECO:0007669"/>
    <property type="project" value="InterPro"/>
</dbReference>
<dbReference type="Gene3D" id="1.20.1250.20">
    <property type="entry name" value="MFS general substrate transporter like domains"/>
    <property type="match status" value="1"/>
</dbReference>
<feature type="transmembrane region" description="Helical" evidence="6">
    <location>
        <begin position="52"/>
        <end position="74"/>
    </location>
</feature>
<evidence type="ECO:0000256" key="1">
    <source>
        <dbReference type="ARBA" id="ARBA00004141"/>
    </source>
</evidence>
<dbReference type="SUPFAM" id="SSF103473">
    <property type="entry name" value="MFS general substrate transporter"/>
    <property type="match status" value="1"/>
</dbReference>
<protein>
    <submittedName>
        <fullName evidence="8">Putative vesicular amine transporter ixodes scapularis vesicular amine transporter</fullName>
    </submittedName>
</protein>
<dbReference type="AlphaFoldDB" id="A0A023G7M2"/>
<feature type="transmembrane region" description="Helical" evidence="6">
    <location>
        <begin position="23"/>
        <end position="45"/>
    </location>
</feature>
<keyword evidence="4 6" id="KW-1133">Transmembrane helix</keyword>
<evidence type="ECO:0000256" key="3">
    <source>
        <dbReference type="ARBA" id="ARBA00022692"/>
    </source>
</evidence>
<feature type="transmembrane region" description="Helical" evidence="6">
    <location>
        <begin position="158"/>
        <end position="178"/>
    </location>
</feature>
<comment type="subcellular location">
    <subcellularLocation>
        <location evidence="1">Membrane</location>
        <topology evidence="1">Multi-pass membrane protein</topology>
    </subcellularLocation>
</comment>
<feature type="domain" description="Major facilitator superfamily (MFS) profile" evidence="7">
    <location>
        <begin position="1"/>
        <end position="209"/>
    </location>
</feature>
<keyword evidence="5 6" id="KW-0472">Membrane</keyword>
<evidence type="ECO:0000256" key="2">
    <source>
        <dbReference type="ARBA" id="ARBA00022448"/>
    </source>
</evidence>
<dbReference type="InterPro" id="IPR011701">
    <property type="entry name" value="MFS"/>
</dbReference>
<feature type="transmembrane region" description="Helical" evidence="6">
    <location>
        <begin position="80"/>
        <end position="99"/>
    </location>
</feature>
<dbReference type="InterPro" id="IPR036259">
    <property type="entry name" value="MFS_trans_sf"/>
</dbReference>
<evidence type="ECO:0000256" key="6">
    <source>
        <dbReference type="SAM" id="Phobius"/>
    </source>
</evidence>